<dbReference type="PANTHER" id="PTHR40446">
    <property type="entry name" value="N-ACETYLGLUCOSAMINE-1-PHOSPHODIESTER ALPHA-N-ACETYLGLUCOSAMINIDASE"/>
    <property type="match status" value="1"/>
</dbReference>
<keyword evidence="4" id="KW-1185">Reference proteome</keyword>
<comment type="caution">
    <text evidence="3">The sequence shown here is derived from an EMBL/GenBank/DDBJ whole genome shotgun (WGS) entry which is preliminary data.</text>
</comment>
<evidence type="ECO:0000313" key="4">
    <source>
        <dbReference type="Proteomes" id="UP000478208"/>
    </source>
</evidence>
<dbReference type="PANTHER" id="PTHR40446:SF2">
    <property type="entry name" value="N-ACETYLGLUCOSAMINE-1-PHOSPHODIESTER ALPHA-N-ACETYLGLUCOSAMINIDASE"/>
    <property type="match status" value="1"/>
</dbReference>
<dbReference type="RefSeq" id="WP_157362984.1">
    <property type="nucleotide sequence ID" value="NZ_WOWS01000002.1"/>
</dbReference>
<organism evidence="3 4">
    <name type="scientific">Winogradskyella endarachnes</name>
    <dbReference type="NCBI Taxonomy" id="2681965"/>
    <lineage>
        <taxon>Bacteria</taxon>
        <taxon>Pseudomonadati</taxon>
        <taxon>Bacteroidota</taxon>
        <taxon>Flavobacteriia</taxon>
        <taxon>Flavobacteriales</taxon>
        <taxon>Flavobacteriaceae</taxon>
        <taxon>Winogradskyella</taxon>
    </lineage>
</organism>
<evidence type="ECO:0000259" key="2">
    <source>
        <dbReference type="Pfam" id="PF09992"/>
    </source>
</evidence>
<dbReference type="GO" id="GO:0016757">
    <property type="term" value="F:glycosyltransferase activity"/>
    <property type="evidence" value="ECO:0007669"/>
    <property type="project" value="InterPro"/>
</dbReference>
<evidence type="ECO:0000313" key="3">
    <source>
        <dbReference type="EMBL" id="MUU78087.1"/>
    </source>
</evidence>
<dbReference type="EMBL" id="WOWS01000002">
    <property type="protein sequence ID" value="MUU78087.1"/>
    <property type="molecule type" value="Genomic_DNA"/>
</dbReference>
<dbReference type="Pfam" id="PF09992">
    <property type="entry name" value="NAGPA"/>
    <property type="match status" value="1"/>
</dbReference>
<accession>A0A6L6UB12</accession>
<feature type="domain" description="Glycosyl transferase family 1" evidence="1">
    <location>
        <begin position="451"/>
        <end position="496"/>
    </location>
</feature>
<dbReference type="Gene3D" id="3.40.50.2000">
    <property type="entry name" value="Glycogen Phosphorylase B"/>
    <property type="match status" value="1"/>
</dbReference>
<feature type="domain" description="Phosphodiester glycosidase" evidence="2">
    <location>
        <begin position="1193"/>
        <end position="1373"/>
    </location>
</feature>
<dbReference type="InterPro" id="IPR018711">
    <property type="entry name" value="NAGPA"/>
</dbReference>
<evidence type="ECO:0000259" key="1">
    <source>
        <dbReference type="Pfam" id="PF00534"/>
    </source>
</evidence>
<sequence length="1398" mass="159858">MTTDKTTTKITTILNTLKNEKINTWFDLGLFMDKFKEQKKTSAFKGNASTFDTHIEKGGIAFLTFYFTIDGITVETEKYAKTFKNIYPNIPIHFIAGEIKEEANELIPKDAFKKVIPEMEAFDAWPLYEDFFKIKMERGSEAYNNLIGKFWAEVLVLVEKLGSYIEQNNISMLYLINVCSNPGNVSLALATVLISEYLGIPVINNNHDFYWEGGNREVEIKKKGLKKGPRDFFFHNAHVGEFFSIIETIYPWESRSWMNVNINRIQQDHLINVNGHNPANVALLGTAVDTKLHAMSKRDIIKAFMQVSTIFANKKETITVHTAAHHTESKRSLKPILLGHKTIKQFDFVNNNIVFLQPTRVISRKSIELNFKLIKRLFAYDSFAEKFNTNPQLKLSLIVSGPIPHGQQNYYHDLKKDFKKFLKELPKEFKSRVLLGFLFSEFDKNDFKKKYKKPLDIKQLFDVASLILLPSQTEGRGLPIIEAAACGTPIFCRQYEPREVYDEVIGRHLDESLRLNVLEFKGSKVPKKLAERICDHVFYPQNRMVDVTHNRSVIKKRYSLEALEKNIRYILQRMYYQLASVSIEDNPQVINLLKQYKASVDFENDDLNAILNKKTRHYLPGYGRLSFMHYLKSLIDPSFFRVEEQLVKGRVMRYARTMENDIPDLVNTNLELIHKYYNAIDDIFKYVDGEISIRHDHALAYRHRNKKSYAYQAFTLQEITGLVNMIYTEVFKPKNLPDLTLAPQFFADWELALFQLTNSKYLGIDDRKILTKNLKKNVPKGYFPGRYIKHELEYFVLQPIRSQLNLTIQQELTSEILEANVDKLEKIYIFIHEPRITKWFSSADIKEYLESGKEPELGLLYKAGVVQIIETKQWSEGVHFPQMGPKAIKILRAIKEANGFLITNGESAAMMTDIIEIDHFHIGKVLYEMTAKIMGIPKGSGFIQFVPAGVRTTLAYPTPIQTAKDFDDVLKSDLYQDLKDTLSEKELLSIVTKDAIENGTPIKKLLLQIKDDLKLSKTVEKVKSSYAGGVYEDGLPWSGVLAEIDTKKHHWKFAAHIANKEPKNVPALVKEYKKKSKNPNKIELAWNGGYILNPELVGKLGLPETYIGSPLGLLIMDNKVFCPPLFNKPAFIIYKNGDVDIRKVNSKAGLTVKGKEKDLTFTSANYNAHSETEPCFYDLSFTEESYVGNGNVIVRIAGNTVKEIIKTKPKEEVKVIPVGITLSVPEALFSDTMFEEGKPLSIQLLEPEENPYKWDEISYAIEAGPMLIDEGKQILNMEDEGWKTTNSIKTQAARLDFTDMRGPKIAVGITKEGKLMVLMVNGRIRESVGATHFDMVDILLKYGMDKAMGFDPGGSSTLVVDGNIMNISPYNKNYEKDIYALPPEPRFVANAIMGWIED</sequence>
<keyword evidence="3" id="KW-0808">Transferase</keyword>
<dbReference type="CDD" id="cd01635">
    <property type="entry name" value="Glycosyltransferase_GTB-type"/>
    <property type="match status" value="1"/>
</dbReference>
<dbReference type="InterPro" id="IPR001296">
    <property type="entry name" value="Glyco_trans_1"/>
</dbReference>
<dbReference type="SUPFAM" id="SSF53756">
    <property type="entry name" value="UDP-Glycosyltransferase/glycogen phosphorylase"/>
    <property type="match status" value="1"/>
</dbReference>
<reference evidence="3 4" key="1">
    <citation type="submission" date="2019-12" db="EMBL/GenBank/DDBJ databases">
        <authorList>
            <person name="Li J."/>
        </authorList>
    </citation>
    <scope>NUCLEOTIDE SEQUENCE [LARGE SCALE GENOMIC DNA]</scope>
    <source>
        <strain evidence="3 4">HL2-2</strain>
    </source>
</reference>
<dbReference type="Proteomes" id="UP000478208">
    <property type="component" value="Unassembled WGS sequence"/>
</dbReference>
<protein>
    <submittedName>
        <fullName evidence="3">Glycosyltransferase</fullName>
    </submittedName>
</protein>
<name>A0A6L6UB12_9FLAO</name>
<proteinExistence type="predicted"/>
<gene>
    <name evidence="3" type="ORF">GN138_06495</name>
</gene>
<dbReference type="Pfam" id="PF00534">
    <property type="entry name" value="Glycos_transf_1"/>
    <property type="match status" value="1"/>
</dbReference>